<dbReference type="PANTHER" id="PTHR34737:SF2">
    <property type="entry name" value="EF-HAND DOMAIN-CONTAINING PROTEIN"/>
    <property type="match status" value="1"/>
</dbReference>
<dbReference type="InterPro" id="IPR057626">
    <property type="entry name" value="S-S_Temptin"/>
</dbReference>
<evidence type="ECO:0000313" key="6">
    <source>
        <dbReference type="Proteomes" id="UP000198211"/>
    </source>
</evidence>
<organism evidence="5 6">
    <name type="scientific">Phytophthora megakarya</name>
    <dbReference type="NCBI Taxonomy" id="4795"/>
    <lineage>
        <taxon>Eukaryota</taxon>
        <taxon>Sar</taxon>
        <taxon>Stramenopiles</taxon>
        <taxon>Oomycota</taxon>
        <taxon>Peronosporomycetes</taxon>
        <taxon>Peronosporales</taxon>
        <taxon>Peronosporaceae</taxon>
        <taxon>Phytophthora</taxon>
    </lineage>
</organism>
<keyword evidence="2" id="KW-0812">Transmembrane</keyword>
<keyword evidence="3" id="KW-0732">Signal</keyword>
<dbReference type="AlphaFoldDB" id="A0A225WA72"/>
<name>A0A225WA72_9STRA</name>
<evidence type="ECO:0000256" key="1">
    <source>
        <dbReference type="SAM" id="MobiDB-lite"/>
    </source>
</evidence>
<reference evidence="6" key="1">
    <citation type="submission" date="2017-03" db="EMBL/GenBank/DDBJ databases">
        <title>Phytopthora megakarya and P. palmivora, two closely related causual agents of cacao black pod achieved similar genome size and gene model numbers by different mechanisms.</title>
        <authorList>
            <person name="Ali S."/>
            <person name="Shao J."/>
            <person name="Larry D.J."/>
            <person name="Kronmiller B."/>
            <person name="Shen D."/>
            <person name="Strem M.D."/>
            <person name="Melnick R.L."/>
            <person name="Guiltinan M.J."/>
            <person name="Tyler B.M."/>
            <person name="Meinhardt L.W."/>
            <person name="Bailey B.A."/>
        </authorList>
    </citation>
    <scope>NUCLEOTIDE SEQUENCE [LARGE SCALE GENOMIC DNA]</scope>
    <source>
        <strain evidence="6">zdho120</strain>
    </source>
</reference>
<dbReference type="PANTHER" id="PTHR34737">
    <property type="entry name" value="EF-HAND DOMAIN-CONTAINING PROTEIN"/>
    <property type="match status" value="1"/>
</dbReference>
<dbReference type="Pfam" id="PF24784">
    <property type="entry name" value="Temptin_C"/>
    <property type="match status" value="1"/>
</dbReference>
<evidence type="ECO:0000256" key="2">
    <source>
        <dbReference type="SAM" id="Phobius"/>
    </source>
</evidence>
<feature type="signal peptide" evidence="3">
    <location>
        <begin position="1"/>
        <end position="20"/>
    </location>
</feature>
<accession>A0A225WA72</accession>
<evidence type="ECO:0000259" key="4">
    <source>
        <dbReference type="Pfam" id="PF24784"/>
    </source>
</evidence>
<keyword evidence="2" id="KW-0472">Membrane</keyword>
<feature type="domain" description="Temptin Cys/Cys disulfide" evidence="4">
    <location>
        <begin position="19"/>
        <end position="111"/>
    </location>
</feature>
<dbReference type="STRING" id="4795.A0A225WA72"/>
<sequence>MHALVIAAVVFAFAAPQVSSYSMYAMRVPNGDKVPGVTALGHVDPVLAGPMNEFGMDMIAADFHWTKEFCMKDSDGDGQTNGKELGDPCCAFVYKKNPKVRWTEGISHPGDATLMSDPKLWETIVCEEAADANTSRNAEETEISEKTQDTTMQGETATEDIEEPIKVSSQKTKGANDTAVEAATVSNEVAAALLALSSSSLLSVVGVLGLLAFVVARWRRRRSHWTLLPQQSRRAQ</sequence>
<feature type="transmembrane region" description="Helical" evidence="2">
    <location>
        <begin position="189"/>
        <end position="216"/>
    </location>
</feature>
<feature type="region of interest" description="Disordered" evidence="1">
    <location>
        <begin position="131"/>
        <end position="157"/>
    </location>
</feature>
<keyword evidence="6" id="KW-1185">Reference proteome</keyword>
<proteinExistence type="predicted"/>
<feature type="compositionally biased region" description="Basic and acidic residues" evidence="1">
    <location>
        <begin position="137"/>
        <end position="148"/>
    </location>
</feature>
<comment type="caution">
    <text evidence="5">The sequence shown here is derived from an EMBL/GenBank/DDBJ whole genome shotgun (WGS) entry which is preliminary data.</text>
</comment>
<dbReference type="InterPro" id="IPR055313">
    <property type="entry name" value="Temptin-like"/>
</dbReference>
<feature type="chain" id="PRO_5013347794" description="Temptin Cys/Cys disulfide domain-containing protein" evidence="3">
    <location>
        <begin position="21"/>
        <end position="236"/>
    </location>
</feature>
<evidence type="ECO:0000256" key="3">
    <source>
        <dbReference type="SAM" id="SignalP"/>
    </source>
</evidence>
<gene>
    <name evidence="5" type="ORF">PHMEG_00012542</name>
</gene>
<protein>
    <recommendedName>
        <fullName evidence="4">Temptin Cys/Cys disulfide domain-containing protein</fullName>
    </recommendedName>
</protein>
<keyword evidence="2" id="KW-1133">Transmembrane helix</keyword>
<dbReference type="EMBL" id="NBNE01001433">
    <property type="protein sequence ID" value="OWZ14039.1"/>
    <property type="molecule type" value="Genomic_DNA"/>
</dbReference>
<dbReference type="Proteomes" id="UP000198211">
    <property type="component" value="Unassembled WGS sequence"/>
</dbReference>
<dbReference type="OrthoDB" id="129121at2759"/>
<evidence type="ECO:0000313" key="5">
    <source>
        <dbReference type="EMBL" id="OWZ14039.1"/>
    </source>
</evidence>